<accession>A0ACB9YXI6</accession>
<keyword evidence="2" id="KW-1185">Reference proteome</keyword>
<sequence length="285" mass="30737">MRPLSRHEPLWHRASSYTSRHALAPLNSCSCYRHSRATYSSHSHSHSRPQQGQHPLIFPEAPAGSEHHHDLASYAAYAARTGLDPASKTFVGTRYEYVAAAALARLGFSLRRVGGRADRGIDLLGVWRVPSPSTSSTTSSSTCPPLRVLLQCKASSARSTRVGPHLVRELEGAFAGAPAGWRGSGSTGVLGLLVTQKPATRGVRDALARSRWPMGYVSCSEEGRLEQVLWNERAGREGLEGLGVAAAVRFAEGEGEAGRRPEKQLVLTWKGKPVVFDEPPAGELS</sequence>
<name>A0ACB9YXI6_9PEZI</name>
<gene>
    <name evidence="1" type="ORF">F4820DRAFT_425505</name>
</gene>
<comment type="caution">
    <text evidence="1">The sequence shown here is derived from an EMBL/GenBank/DDBJ whole genome shotgun (WGS) entry which is preliminary data.</text>
</comment>
<protein>
    <submittedName>
        <fullName evidence="1">Uncharacterized protein</fullName>
    </submittedName>
</protein>
<proteinExistence type="predicted"/>
<evidence type="ECO:0000313" key="1">
    <source>
        <dbReference type="EMBL" id="KAI4863913.1"/>
    </source>
</evidence>
<reference evidence="1 2" key="1">
    <citation type="journal article" date="2022" name="New Phytol.">
        <title>Ecological generalism drives hyperdiversity of secondary metabolite gene clusters in xylarialean endophytes.</title>
        <authorList>
            <person name="Franco M.E.E."/>
            <person name="Wisecaver J.H."/>
            <person name="Arnold A.E."/>
            <person name="Ju Y.M."/>
            <person name="Slot J.C."/>
            <person name="Ahrendt S."/>
            <person name="Moore L.P."/>
            <person name="Eastman K.E."/>
            <person name="Scott K."/>
            <person name="Konkel Z."/>
            <person name="Mondo S.J."/>
            <person name="Kuo A."/>
            <person name="Hayes R.D."/>
            <person name="Haridas S."/>
            <person name="Andreopoulos B."/>
            <person name="Riley R."/>
            <person name="LaButti K."/>
            <person name="Pangilinan J."/>
            <person name="Lipzen A."/>
            <person name="Amirebrahimi M."/>
            <person name="Yan J."/>
            <person name="Adam C."/>
            <person name="Keymanesh K."/>
            <person name="Ng V."/>
            <person name="Louie K."/>
            <person name="Northen T."/>
            <person name="Drula E."/>
            <person name="Henrissat B."/>
            <person name="Hsieh H.M."/>
            <person name="Youens-Clark K."/>
            <person name="Lutzoni F."/>
            <person name="Miadlikowska J."/>
            <person name="Eastwood D.C."/>
            <person name="Hamelin R.C."/>
            <person name="Grigoriev I.V."/>
            <person name="U'Ren J.M."/>
        </authorList>
    </citation>
    <scope>NUCLEOTIDE SEQUENCE [LARGE SCALE GENOMIC DNA]</scope>
    <source>
        <strain evidence="1 2">CBS 119005</strain>
    </source>
</reference>
<dbReference type="Proteomes" id="UP001497700">
    <property type="component" value="Unassembled WGS sequence"/>
</dbReference>
<dbReference type="EMBL" id="MU393495">
    <property type="protein sequence ID" value="KAI4863913.1"/>
    <property type="molecule type" value="Genomic_DNA"/>
</dbReference>
<evidence type="ECO:0000313" key="2">
    <source>
        <dbReference type="Proteomes" id="UP001497700"/>
    </source>
</evidence>
<organism evidence="1 2">
    <name type="scientific">Hypoxylon rubiginosum</name>
    <dbReference type="NCBI Taxonomy" id="110542"/>
    <lineage>
        <taxon>Eukaryota</taxon>
        <taxon>Fungi</taxon>
        <taxon>Dikarya</taxon>
        <taxon>Ascomycota</taxon>
        <taxon>Pezizomycotina</taxon>
        <taxon>Sordariomycetes</taxon>
        <taxon>Xylariomycetidae</taxon>
        <taxon>Xylariales</taxon>
        <taxon>Hypoxylaceae</taxon>
        <taxon>Hypoxylon</taxon>
    </lineage>
</organism>